<reference evidence="1" key="1">
    <citation type="journal article" date="2015" name="Sci. Rep.">
        <title>Tissue- and time-dependent transcription in Ixodes ricinus salivary glands and midguts when blood feeding on the vertebrate host.</title>
        <authorList>
            <person name="Kotsyfakis M."/>
            <person name="Schwarz A."/>
            <person name="Erhart J."/>
            <person name="Ribeiro J.M."/>
        </authorList>
    </citation>
    <scope>NUCLEOTIDE SEQUENCE</scope>
    <source>
        <tissue evidence="1">Salivary gland and midgut</tissue>
    </source>
</reference>
<dbReference type="GO" id="GO:0008237">
    <property type="term" value="F:metallopeptidase activity"/>
    <property type="evidence" value="ECO:0007669"/>
    <property type="project" value="InterPro"/>
</dbReference>
<sequence length="168" mass="19126">KIERLLLYFSWDRCANRRTALSKDDGKTFSWRSCYGSAKYAPIWFGIGWDDSRSTNTSCSVNDGHIMSKNGESTKLANFSACSHKNMGYFLLCASKAARDASIALQNPWLLKTTNFRRNFLQWFLINCKILLSPQKKTPRTCESPTDAVKDSAATACHIWRCFENAKM</sequence>
<dbReference type="EMBL" id="GANP01007736">
    <property type="protein sequence ID" value="JAB76732.1"/>
    <property type="molecule type" value="mRNA"/>
</dbReference>
<evidence type="ECO:0000313" key="1">
    <source>
        <dbReference type="EMBL" id="JAB76732.1"/>
    </source>
</evidence>
<protein>
    <submittedName>
        <fullName evidence="1">Uncharacterized protein</fullName>
    </submittedName>
</protein>
<name>V5HML5_IXORI</name>
<organism evidence="1">
    <name type="scientific">Ixodes ricinus</name>
    <name type="common">Common tick</name>
    <name type="synonym">Acarus ricinus</name>
    <dbReference type="NCBI Taxonomy" id="34613"/>
    <lineage>
        <taxon>Eukaryota</taxon>
        <taxon>Metazoa</taxon>
        <taxon>Ecdysozoa</taxon>
        <taxon>Arthropoda</taxon>
        <taxon>Chelicerata</taxon>
        <taxon>Arachnida</taxon>
        <taxon>Acari</taxon>
        <taxon>Parasitiformes</taxon>
        <taxon>Ixodida</taxon>
        <taxon>Ixodoidea</taxon>
        <taxon>Ixodidae</taxon>
        <taxon>Ixodinae</taxon>
        <taxon>Ixodes</taxon>
    </lineage>
</organism>
<accession>V5HML5</accession>
<dbReference type="InterPro" id="IPR024079">
    <property type="entry name" value="MetalloPept_cat_dom_sf"/>
</dbReference>
<dbReference type="Gene3D" id="3.40.390.10">
    <property type="entry name" value="Collagenase (Catalytic Domain)"/>
    <property type="match status" value="1"/>
</dbReference>
<proteinExistence type="evidence at transcript level"/>
<dbReference type="AlphaFoldDB" id="V5HML5"/>
<feature type="non-terminal residue" evidence="1">
    <location>
        <position position="1"/>
    </location>
</feature>